<organism evidence="2 3">
    <name type="scientific">Diversispora eburnea</name>
    <dbReference type="NCBI Taxonomy" id="1213867"/>
    <lineage>
        <taxon>Eukaryota</taxon>
        <taxon>Fungi</taxon>
        <taxon>Fungi incertae sedis</taxon>
        <taxon>Mucoromycota</taxon>
        <taxon>Glomeromycotina</taxon>
        <taxon>Glomeromycetes</taxon>
        <taxon>Diversisporales</taxon>
        <taxon>Diversisporaceae</taxon>
        <taxon>Diversispora</taxon>
    </lineage>
</organism>
<accession>A0A9N9CAP5</accession>
<evidence type="ECO:0000256" key="1">
    <source>
        <dbReference type="SAM" id="MobiDB-lite"/>
    </source>
</evidence>
<dbReference type="AlphaFoldDB" id="A0A9N9CAP5"/>
<keyword evidence="3" id="KW-1185">Reference proteome</keyword>
<protein>
    <submittedName>
        <fullName evidence="2">8746_t:CDS:1</fullName>
    </submittedName>
</protein>
<dbReference type="EMBL" id="CAJVPK010001677">
    <property type="protein sequence ID" value="CAG8595174.1"/>
    <property type="molecule type" value="Genomic_DNA"/>
</dbReference>
<evidence type="ECO:0000313" key="2">
    <source>
        <dbReference type="EMBL" id="CAG8595174.1"/>
    </source>
</evidence>
<reference evidence="2" key="1">
    <citation type="submission" date="2021-06" db="EMBL/GenBank/DDBJ databases">
        <authorList>
            <person name="Kallberg Y."/>
            <person name="Tangrot J."/>
            <person name="Rosling A."/>
        </authorList>
    </citation>
    <scope>NUCLEOTIDE SEQUENCE</scope>
    <source>
        <strain evidence="2">AZ414A</strain>
    </source>
</reference>
<name>A0A9N9CAP5_9GLOM</name>
<sequence length="104" mass="12122">MSFSTSDENFLELTTPLTSEVPACFKGLEKPWAELIKDGRDFRKEPWFETHIKLAKKENITPLEHFAKFVRRTEEVLQEDEKELDCGDAPSSPNNSDSRRSRQY</sequence>
<feature type="region of interest" description="Disordered" evidence="1">
    <location>
        <begin position="80"/>
        <end position="104"/>
    </location>
</feature>
<gene>
    <name evidence="2" type="ORF">DEBURN_LOCUS9251</name>
</gene>
<evidence type="ECO:0000313" key="3">
    <source>
        <dbReference type="Proteomes" id="UP000789706"/>
    </source>
</evidence>
<dbReference type="OrthoDB" id="2422304at2759"/>
<dbReference type="Proteomes" id="UP000789706">
    <property type="component" value="Unassembled WGS sequence"/>
</dbReference>
<comment type="caution">
    <text evidence="2">The sequence shown here is derived from an EMBL/GenBank/DDBJ whole genome shotgun (WGS) entry which is preliminary data.</text>
</comment>
<proteinExistence type="predicted"/>